<keyword evidence="3" id="KW-0614">Plasmid</keyword>
<name>A0A9Q5YK77_PISSA</name>
<evidence type="ECO:0000313" key="4">
    <source>
        <dbReference type="Proteomes" id="UP000422232"/>
    </source>
</evidence>
<dbReference type="RefSeq" id="WP_016210131.1">
    <property type="nucleotide sequence ID" value="NZ_CP013778.1"/>
</dbReference>
<feature type="compositionally biased region" description="Low complexity" evidence="1">
    <location>
        <begin position="326"/>
        <end position="340"/>
    </location>
</feature>
<feature type="region of interest" description="Disordered" evidence="1">
    <location>
        <begin position="269"/>
        <end position="340"/>
    </location>
</feature>
<geneLocation type="plasmid" evidence="3 4">
    <name>unnamed1</name>
</geneLocation>
<dbReference type="AlphaFoldDB" id="A0A9Q5YK77"/>
<proteinExistence type="predicted"/>
<accession>A0A9Q5YK77</accession>
<gene>
    <name evidence="2" type="ORF">Psal009_00600</name>
    <name evidence="3" type="ORF">Psal009_03611</name>
</gene>
<dbReference type="Proteomes" id="UP000422232">
    <property type="component" value="Plasmid unnamed1"/>
</dbReference>
<reference evidence="3 4" key="1">
    <citation type="submission" date="2019-04" db="EMBL/GenBank/DDBJ databases">
        <title>Complete genome sequencing of Piscirickettsia salmonis strain Psal-009.</title>
        <authorList>
            <person name="Schober I."/>
            <person name="Bunk B."/>
            <person name="Sproer C."/>
            <person name="Carril G.P."/>
            <person name="Riedel T."/>
            <person name="Flores-Herrera P.A."/>
            <person name="Nourdin-Galindo G."/>
            <person name="Marshall S.H."/>
            <person name="Overmann J."/>
        </authorList>
    </citation>
    <scope>NUCLEOTIDE SEQUENCE [LARGE SCALE GENOMIC DNA]</scope>
    <source>
        <strain evidence="3 4">Psal-009</strain>
        <plasmid evidence="3 4">unnamed1</plasmid>
    </source>
</reference>
<feature type="compositionally biased region" description="Polar residues" evidence="1">
    <location>
        <begin position="276"/>
        <end position="317"/>
    </location>
</feature>
<dbReference type="Proteomes" id="UP000422232">
    <property type="component" value="Chromosome"/>
</dbReference>
<evidence type="ECO:0000313" key="2">
    <source>
        <dbReference type="EMBL" id="QGO04728.1"/>
    </source>
</evidence>
<dbReference type="GeneID" id="66739545"/>
<sequence>MNKWLKESDIKDIETNSIYILKHINKNKEKYKKHPIELEQSLEDLKNLSKLTIKELVDNYRKDPHGKSNPSFHLNAVIKSIKEHLSAIIQKKTKPTRKMLDSYSSIIMKCASISKSFDLESIEKTSQWTPPTNIYLLTTWSERQIKLIQSKQIKYKHQIEGIRGAVADLGRLSRCTIERLVSDFEEHPNTYTCPDVQLNTGMSSIKQCFREIFKEQSNLTTKIYSLHTDFNEKLASVTTHFREGLVACEVKELKNKIKDLNSVITDMEEERKATKGQGSESLAAESCSNNQDGSLFNDIMSTLKRNQSNPQSSQMFSSYFAEKQSDQSSSSHSASPSQSN</sequence>
<evidence type="ECO:0000256" key="1">
    <source>
        <dbReference type="SAM" id="MobiDB-lite"/>
    </source>
</evidence>
<protein>
    <submittedName>
        <fullName evidence="3">Uncharacterized protein</fullName>
    </submittedName>
</protein>
<organism evidence="3 4">
    <name type="scientific">Piscirickettsia salmonis</name>
    <dbReference type="NCBI Taxonomy" id="1238"/>
    <lineage>
        <taxon>Bacteria</taxon>
        <taxon>Pseudomonadati</taxon>
        <taxon>Pseudomonadota</taxon>
        <taxon>Gammaproteobacteria</taxon>
        <taxon>Thiotrichales</taxon>
        <taxon>Piscirickettsiaceae</taxon>
        <taxon>Piscirickettsia</taxon>
    </lineage>
</organism>
<keyword evidence="4" id="KW-1185">Reference proteome</keyword>
<dbReference type="EMBL" id="CP038909">
    <property type="protein sequence ID" value="QGO07652.1"/>
    <property type="molecule type" value="Genomic_DNA"/>
</dbReference>
<dbReference type="EMBL" id="CP038908">
    <property type="protein sequence ID" value="QGO04728.1"/>
    <property type="molecule type" value="Genomic_DNA"/>
</dbReference>
<evidence type="ECO:0000313" key="3">
    <source>
        <dbReference type="EMBL" id="QGO07652.1"/>
    </source>
</evidence>